<accession>A0A5E4PSZ3</accession>
<sequence>MFSRDAIRALEEGCLFDLELSSDDEGPVGPASERELRCVRVGADVISRNQREIFPPALDDDDEDTGSLCSRND</sequence>
<dbReference type="EMBL" id="FZQP02000449">
    <property type="protein sequence ID" value="VVC89090.1"/>
    <property type="molecule type" value="Genomic_DNA"/>
</dbReference>
<feature type="region of interest" description="Disordered" evidence="1">
    <location>
        <begin position="52"/>
        <end position="73"/>
    </location>
</feature>
<organism evidence="2 3">
    <name type="scientific">Leptidea sinapis</name>
    <dbReference type="NCBI Taxonomy" id="189913"/>
    <lineage>
        <taxon>Eukaryota</taxon>
        <taxon>Metazoa</taxon>
        <taxon>Ecdysozoa</taxon>
        <taxon>Arthropoda</taxon>
        <taxon>Hexapoda</taxon>
        <taxon>Insecta</taxon>
        <taxon>Pterygota</taxon>
        <taxon>Neoptera</taxon>
        <taxon>Endopterygota</taxon>
        <taxon>Lepidoptera</taxon>
        <taxon>Glossata</taxon>
        <taxon>Ditrysia</taxon>
        <taxon>Papilionoidea</taxon>
        <taxon>Pieridae</taxon>
        <taxon>Dismorphiinae</taxon>
        <taxon>Leptidea</taxon>
    </lineage>
</organism>
<evidence type="ECO:0000313" key="2">
    <source>
        <dbReference type="EMBL" id="VVC89090.1"/>
    </source>
</evidence>
<evidence type="ECO:0000313" key="3">
    <source>
        <dbReference type="Proteomes" id="UP000324832"/>
    </source>
</evidence>
<dbReference type="AlphaFoldDB" id="A0A5E4PSZ3"/>
<protein>
    <submittedName>
        <fullName evidence="2">Uncharacterized protein</fullName>
    </submittedName>
</protein>
<dbReference type="Proteomes" id="UP000324832">
    <property type="component" value="Unassembled WGS sequence"/>
</dbReference>
<keyword evidence="3" id="KW-1185">Reference proteome</keyword>
<name>A0A5E4PSZ3_9NEOP</name>
<reference evidence="2 3" key="1">
    <citation type="submission" date="2017-07" db="EMBL/GenBank/DDBJ databases">
        <authorList>
            <person name="Talla V."/>
            <person name="Backstrom N."/>
        </authorList>
    </citation>
    <scope>NUCLEOTIDE SEQUENCE [LARGE SCALE GENOMIC DNA]</scope>
</reference>
<proteinExistence type="predicted"/>
<gene>
    <name evidence="2" type="ORF">LSINAPIS_LOCUS2303</name>
</gene>
<evidence type="ECO:0000256" key="1">
    <source>
        <dbReference type="SAM" id="MobiDB-lite"/>
    </source>
</evidence>